<dbReference type="InterPro" id="IPR019264">
    <property type="entry name" value="DUF2179"/>
</dbReference>
<keyword evidence="3 6" id="KW-0812">Transmembrane</keyword>
<protein>
    <submittedName>
        <fullName evidence="8">Uncharacterized membrane-anchored protein YitT, contains DUF161 and DUF2179 domains</fullName>
    </submittedName>
</protein>
<dbReference type="InterPro" id="IPR003740">
    <property type="entry name" value="YitT"/>
</dbReference>
<keyword evidence="2" id="KW-1003">Cell membrane</keyword>
<keyword evidence="4 6" id="KW-1133">Transmembrane helix</keyword>
<evidence type="ECO:0000256" key="2">
    <source>
        <dbReference type="ARBA" id="ARBA00022475"/>
    </source>
</evidence>
<feature type="domain" description="DUF2179" evidence="7">
    <location>
        <begin position="214"/>
        <end position="268"/>
    </location>
</feature>
<dbReference type="CDD" id="cd16380">
    <property type="entry name" value="YitT_C"/>
    <property type="match status" value="1"/>
</dbReference>
<dbReference type="STRING" id="1313296.SAMN05661091_1563"/>
<evidence type="ECO:0000256" key="1">
    <source>
        <dbReference type="ARBA" id="ARBA00004651"/>
    </source>
</evidence>
<dbReference type="PROSITE" id="PS51257">
    <property type="entry name" value="PROKAR_LIPOPROTEIN"/>
    <property type="match status" value="1"/>
</dbReference>
<feature type="transmembrane region" description="Helical" evidence="6">
    <location>
        <begin position="39"/>
        <end position="68"/>
    </location>
</feature>
<dbReference type="Pfam" id="PF02588">
    <property type="entry name" value="YitT_membrane"/>
    <property type="match status" value="1"/>
</dbReference>
<gene>
    <name evidence="8" type="ORF">SAMN05661091_1563</name>
</gene>
<feature type="transmembrane region" description="Helical" evidence="6">
    <location>
        <begin position="142"/>
        <end position="162"/>
    </location>
</feature>
<dbReference type="GO" id="GO:0005886">
    <property type="term" value="C:plasma membrane"/>
    <property type="evidence" value="ECO:0007669"/>
    <property type="project" value="UniProtKB-SubCell"/>
</dbReference>
<dbReference type="AlphaFoldDB" id="A0A1X7H2B8"/>
<dbReference type="PANTHER" id="PTHR33545:SF5">
    <property type="entry name" value="UPF0750 MEMBRANE PROTEIN YITT"/>
    <property type="match status" value="1"/>
</dbReference>
<evidence type="ECO:0000256" key="6">
    <source>
        <dbReference type="SAM" id="Phobius"/>
    </source>
</evidence>
<comment type="subcellular location">
    <subcellularLocation>
        <location evidence="1">Cell membrane</location>
        <topology evidence="1">Multi-pass membrane protein</topology>
    </subcellularLocation>
</comment>
<keyword evidence="9" id="KW-1185">Reference proteome</keyword>
<dbReference type="EMBL" id="LT840184">
    <property type="protein sequence ID" value="SMF78452.1"/>
    <property type="molecule type" value="Genomic_DNA"/>
</dbReference>
<keyword evidence="5 6" id="KW-0472">Membrane</keyword>
<organism evidence="8 9">
    <name type="scientific">Paenibacillus uliginis N3/975</name>
    <dbReference type="NCBI Taxonomy" id="1313296"/>
    <lineage>
        <taxon>Bacteria</taxon>
        <taxon>Bacillati</taxon>
        <taxon>Bacillota</taxon>
        <taxon>Bacilli</taxon>
        <taxon>Bacillales</taxon>
        <taxon>Paenibacillaceae</taxon>
        <taxon>Paenibacillus</taxon>
    </lineage>
</organism>
<reference evidence="8 9" key="1">
    <citation type="submission" date="2017-04" db="EMBL/GenBank/DDBJ databases">
        <authorList>
            <person name="Afonso C.L."/>
            <person name="Miller P.J."/>
            <person name="Scott M.A."/>
            <person name="Spackman E."/>
            <person name="Goraichik I."/>
            <person name="Dimitrov K.M."/>
            <person name="Suarez D.L."/>
            <person name="Swayne D.E."/>
        </authorList>
    </citation>
    <scope>NUCLEOTIDE SEQUENCE [LARGE SCALE GENOMIC DNA]</scope>
    <source>
        <strain evidence="8 9">N3/975</strain>
    </source>
</reference>
<dbReference type="PIRSF" id="PIRSF006483">
    <property type="entry name" value="Membrane_protein_YitT"/>
    <property type="match status" value="1"/>
</dbReference>
<evidence type="ECO:0000259" key="7">
    <source>
        <dbReference type="Pfam" id="PF10035"/>
    </source>
</evidence>
<dbReference type="InterPro" id="IPR051461">
    <property type="entry name" value="UPF0750_membrane"/>
</dbReference>
<proteinExistence type="predicted"/>
<accession>A0A1X7H2B8</accession>
<dbReference type="InterPro" id="IPR015867">
    <property type="entry name" value="N-reg_PII/ATP_PRibTrfase_C"/>
</dbReference>
<name>A0A1X7H2B8_9BACL</name>
<sequence>MIKQIWSYLAILFGGIVIACGFNLFLIPHHLLSGGVSGLAMLIGYFSPFNISVMYFVLNIPILIAGWIKLGKRFIWFSILSVIVVTLLLEFIPVKAVASDMLLSAVFGGVLVGLGGGLSFRVGGSTGGFDIIGSLVTRYRDFPVGNVLVGMNTLVILAVAYMEEDWNLALASMLSIYVTGKIIDLVHISHIKVTLFIVTDQTEALLEKLLKRPRGVTKIKTEGAFSHKEKDMLMTVTTRYELAELKTIITETDPEAFVNVVETVTVMGQFRRS</sequence>
<evidence type="ECO:0000256" key="4">
    <source>
        <dbReference type="ARBA" id="ARBA00022989"/>
    </source>
</evidence>
<evidence type="ECO:0000313" key="8">
    <source>
        <dbReference type="EMBL" id="SMF78452.1"/>
    </source>
</evidence>
<dbReference type="PANTHER" id="PTHR33545">
    <property type="entry name" value="UPF0750 MEMBRANE PROTEIN YITT-RELATED"/>
    <property type="match status" value="1"/>
</dbReference>
<evidence type="ECO:0000313" key="9">
    <source>
        <dbReference type="Proteomes" id="UP000192940"/>
    </source>
</evidence>
<dbReference type="Proteomes" id="UP000192940">
    <property type="component" value="Chromosome I"/>
</dbReference>
<dbReference type="Gene3D" id="3.30.70.120">
    <property type="match status" value="1"/>
</dbReference>
<dbReference type="Pfam" id="PF10035">
    <property type="entry name" value="DUF2179"/>
    <property type="match status" value="1"/>
</dbReference>
<dbReference type="RefSeq" id="WP_208918484.1">
    <property type="nucleotide sequence ID" value="NZ_LT840184.1"/>
</dbReference>
<feature type="transmembrane region" description="Helical" evidence="6">
    <location>
        <begin position="6"/>
        <end position="27"/>
    </location>
</feature>
<evidence type="ECO:0000256" key="5">
    <source>
        <dbReference type="ARBA" id="ARBA00023136"/>
    </source>
</evidence>
<feature type="transmembrane region" description="Helical" evidence="6">
    <location>
        <begin position="101"/>
        <end position="122"/>
    </location>
</feature>
<feature type="transmembrane region" description="Helical" evidence="6">
    <location>
        <begin position="74"/>
        <end position="94"/>
    </location>
</feature>
<evidence type="ECO:0000256" key="3">
    <source>
        <dbReference type="ARBA" id="ARBA00022692"/>
    </source>
</evidence>